<evidence type="ECO:0000313" key="5">
    <source>
        <dbReference type="EMBL" id="QKD83062.1"/>
    </source>
</evidence>
<dbReference type="UniPathway" id="UPA00241">
    <property type="reaction ID" value="UER00356"/>
</dbReference>
<keyword evidence="1 3" id="KW-0547">Nucleotide-binding</keyword>
<comment type="subcellular location">
    <subcellularLocation>
        <location evidence="3">Cytoplasm</location>
    </subcellularLocation>
</comment>
<dbReference type="HAMAP" id="MF_00376">
    <property type="entry name" value="Dephospho_CoA_kinase"/>
    <property type="match status" value="1"/>
</dbReference>
<dbReference type="PANTHER" id="PTHR10695">
    <property type="entry name" value="DEPHOSPHO-COA KINASE-RELATED"/>
    <property type="match status" value="1"/>
</dbReference>
<comment type="similarity">
    <text evidence="3">Belongs to the CoaE family.</text>
</comment>
<dbReference type="EMBL" id="CP053661">
    <property type="protein sequence ID" value="QKD83062.1"/>
    <property type="molecule type" value="Genomic_DNA"/>
</dbReference>
<dbReference type="AlphaFoldDB" id="A0A6M8BAA4"/>
<dbReference type="Pfam" id="PF01121">
    <property type="entry name" value="CoaE"/>
    <property type="match status" value="1"/>
</dbReference>
<dbReference type="EC" id="2.7.1.24" evidence="3 4"/>
<evidence type="ECO:0000256" key="3">
    <source>
        <dbReference type="HAMAP-Rule" id="MF_00376"/>
    </source>
</evidence>
<dbReference type="GO" id="GO:0015937">
    <property type="term" value="P:coenzyme A biosynthetic process"/>
    <property type="evidence" value="ECO:0007669"/>
    <property type="project" value="UniProtKB-UniRule"/>
</dbReference>
<dbReference type="RefSeq" id="WP_172356450.1">
    <property type="nucleotide sequence ID" value="NZ_CP053661.1"/>
</dbReference>
<dbReference type="Gene3D" id="3.40.50.300">
    <property type="entry name" value="P-loop containing nucleotide triphosphate hydrolases"/>
    <property type="match status" value="1"/>
</dbReference>
<name>A0A6M8BAA4_9CYAN</name>
<keyword evidence="3" id="KW-0963">Cytoplasm</keyword>
<dbReference type="Proteomes" id="UP000505210">
    <property type="component" value="Chromosome"/>
</dbReference>
<comment type="pathway">
    <text evidence="3">Cofactor biosynthesis; coenzyme A biosynthesis; CoA from (R)-pantothenate: step 5/5.</text>
</comment>
<dbReference type="SUPFAM" id="SSF52540">
    <property type="entry name" value="P-loop containing nucleoside triphosphate hydrolases"/>
    <property type="match status" value="1"/>
</dbReference>
<dbReference type="InterPro" id="IPR001977">
    <property type="entry name" value="Depp_CoAkinase"/>
</dbReference>
<feature type="binding site" evidence="3">
    <location>
        <begin position="24"/>
        <end position="29"/>
    </location>
    <ligand>
        <name>ATP</name>
        <dbReference type="ChEBI" id="CHEBI:30616"/>
    </ligand>
</feature>
<gene>
    <name evidence="3" type="primary">coaE</name>
    <name evidence="5" type="ORF">HPC62_13440</name>
</gene>
<evidence type="ECO:0000256" key="4">
    <source>
        <dbReference type="NCBIfam" id="TIGR00152"/>
    </source>
</evidence>
<keyword evidence="3 5" id="KW-0808">Transferase</keyword>
<sequence length="222" mass="24919">MSDCGYSSTRSAPPRTIGLTGGVGMGKTTISNYLATVRQLPVLDADVYAREAVEPGCAVLHEIVERYGPSILMPNGRLDRARLGEIIFHSPPERLWIEQRIHPYVRDRITAELQELARRREAIAVVVVPLLFEARMTDLVNEIWVVNCPREQQIERLMQRDVEGSGNGRLSLEQIHARIDSQMPISQKISHANVIIQNTSTLDNLFKQIDWALQHASESSAS</sequence>
<dbReference type="KEGG" id="theu:HPC62_13440"/>
<evidence type="ECO:0000256" key="2">
    <source>
        <dbReference type="ARBA" id="ARBA00022840"/>
    </source>
</evidence>
<accession>A0A6M8BAA4</accession>
<keyword evidence="2 3" id="KW-0067">ATP-binding</keyword>
<dbReference type="NCBIfam" id="TIGR00152">
    <property type="entry name" value="dephospho-CoA kinase"/>
    <property type="match status" value="1"/>
</dbReference>
<dbReference type="CDD" id="cd02022">
    <property type="entry name" value="DPCK"/>
    <property type="match status" value="1"/>
</dbReference>
<keyword evidence="6" id="KW-1185">Reference proteome</keyword>
<dbReference type="GO" id="GO:0004140">
    <property type="term" value="F:dephospho-CoA kinase activity"/>
    <property type="evidence" value="ECO:0007669"/>
    <property type="project" value="UniProtKB-UniRule"/>
</dbReference>
<dbReference type="PANTHER" id="PTHR10695:SF46">
    <property type="entry name" value="BIFUNCTIONAL COENZYME A SYNTHASE-RELATED"/>
    <property type="match status" value="1"/>
</dbReference>
<keyword evidence="3 5" id="KW-0418">Kinase</keyword>
<reference evidence="5 6" key="1">
    <citation type="submission" date="2020-05" db="EMBL/GenBank/DDBJ databases">
        <title>Complete genome sequence of of a novel Thermoleptolyngbya strain isolated from hot springs of Ganzi, Sichuan China.</title>
        <authorList>
            <person name="Tang J."/>
            <person name="Daroch M."/>
            <person name="Li L."/>
            <person name="Waleron K."/>
            <person name="Waleron M."/>
            <person name="Waleron M."/>
        </authorList>
    </citation>
    <scope>NUCLEOTIDE SEQUENCE [LARGE SCALE GENOMIC DNA]</scope>
    <source>
        <strain evidence="5 6">PKUAC-SCTA183</strain>
    </source>
</reference>
<dbReference type="InterPro" id="IPR027417">
    <property type="entry name" value="P-loop_NTPase"/>
</dbReference>
<evidence type="ECO:0000313" key="6">
    <source>
        <dbReference type="Proteomes" id="UP000505210"/>
    </source>
</evidence>
<dbReference type="GO" id="GO:0005524">
    <property type="term" value="F:ATP binding"/>
    <property type="evidence" value="ECO:0007669"/>
    <property type="project" value="UniProtKB-UniRule"/>
</dbReference>
<evidence type="ECO:0000256" key="1">
    <source>
        <dbReference type="ARBA" id="ARBA00022741"/>
    </source>
</evidence>
<organism evidence="5 6">
    <name type="scientific">Thermoleptolyngbya sichuanensis A183</name>
    <dbReference type="NCBI Taxonomy" id="2737172"/>
    <lineage>
        <taxon>Bacteria</taxon>
        <taxon>Bacillati</taxon>
        <taxon>Cyanobacteriota</taxon>
        <taxon>Cyanophyceae</taxon>
        <taxon>Oculatellales</taxon>
        <taxon>Oculatellaceae</taxon>
        <taxon>Thermoleptolyngbya</taxon>
        <taxon>Thermoleptolyngbya sichuanensis</taxon>
    </lineage>
</organism>
<dbReference type="PROSITE" id="PS51219">
    <property type="entry name" value="DPCK"/>
    <property type="match status" value="1"/>
</dbReference>
<keyword evidence="3" id="KW-0173">Coenzyme A biosynthesis</keyword>
<dbReference type="GO" id="GO:0005737">
    <property type="term" value="C:cytoplasm"/>
    <property type="evidence" value="ECO:0007669"/>
    <property type="project" value="UniProtKB-SubCell"/>
</dbReference>
<proteinExistence type="inferred from homology"/>
<comment type="catalytic activity">
    <reaction evidence="3">
        <text>3'-dephospho-CoA + ATP = ADP + CoA + H(+)</text>
        <dbReference type="Rhea" id="RHEA:18245"/>
        <dbReference type="ChEBI" id="CHEBI:15378"/>
        <dbReference type="ChEBI" id="CHEBI:30616"/>
        <dbReference type="ChEBI" id="CHEBI:57287"/>
        <dbReference type="ChEBI" id="CHEBI:57328"/>
        <dbReference type="ChEBI" id="CHEBI:456216"/>
        <dbReference type="EC" id="2.7.1.24"/>
    </reaction>
</comment>
<comment type="function">
    <text evidence="3">Catalyzes the phosphorylation of the 3'-hydroxyl group of dephosphocoenzyme A to form coenzyme A.</text>
</comment>
<protein>
    <recommendedName>
        <fullName evidence="3 4">Dephospho-CoA kinase</fullName>
        <ecNumber evidence="3 4">2.7.1.24</ecNumber>
    </recommendedName>
    <alternativeName>
        <fullName evidence="3">Dephosphocoenzyme A kinase</fullName>
    </alternativeName>
</protein>